<evidence type="ECO:0000256" key="9">
    <source>
        <dbReference type="SAM" id="Coils"/>
    </source>
</evidence>
<evidence type="ECO:0000256" key="8">
    <source>
        <dbReference type="ARBA" id="ARBA00041609"/>
    </source>
</evidence>
<keyword evidence="13" id="KW-1185">Reference proteome</keyword>
<evidence type="ECO:0000256" key="3">
    <source>
        <dbReference type="ARBA" id="ARBA00022989"/>
    </source>
</evidence>
<name>A0A8C5MMN6_9ANUR</name>
<dbReference type="OrthoDB" id="512473at2759"/>
<dbReference type="GO" id="GO:0005739">
    <property type="term" value="C:mitochondrion"/>
    <property type="evidence" value="ECO:0007669"/>
    <property type="project" value="TreeGrafter"/>
</dbReference>
<keyword evidence="3 11" id="KW-1133">Transmembrane helix</keyword>
<evidence type="ECO:0000256" key="2">
    <source>
        <dbReference type="ARBA" id="ARBA00022692"/>
    </source>
</evidence>
<evidence type="ECO:0000256" key="1">
    <source>
        <dbReference type="ARBA" id="ARBA00004167"/>
    </source>
</evidence>
<keyword evidence="4 9" id="KW-0175">Coiled coil</keyword>
<accession>A0A8C5MMN6</accession>
<dbReference type="PANTHER" id="PTHR16056:SF15">
    <property type="entry name" value="REGULATOR OF MICROTUBULE DYNAMICS PROTEIN 2"/>
    <property type="match status" value="1"/>
</dbReference>
<feature type="region of interest" description="Disordered" evidence="10">
    <location>
        <begin position="101"/>
        <end position="168"/>
    </location>
</feature>
<comment type="similarity">
    <text evidence="6">Belongs to the RMDN family.</text>
</comment>
<reference evidence="12" key="1">
    <citation type="submission" date="2025-08" db="UniProtKB">
        <authorList>
            <consortium name="Ensembl"/>
        </authorList>
    </citation>
    <scope>IDENTIFICATION</scope>
</reference>
<evidence type="ECO:0000313" key="13">
    <source>
        <dbReference type="Proteomes" id="UP000694569"/>
    </source>
</evidence>
<feature type="coiled-coil region" evidence="9">
    <location>
        <begin position="73"/>
        <end position="100"/>
    </location>
</feature>
<protein>
    <recommendedName>
        <fullName evidence="7">Regulator of microtubule dynamics protein 2</fullName>
    </recommendedName>
    <alternativeName>
        <fullName evidence="8">Protein FAM82A1</fullName>
    </alternativeName>
</protein>
<dbReference type="Pfam" id="PF21033">
    <property type="entry name" value="RMD1-3"/>
    <property type="match status" value="1"/>
</dbReference>
<evidence type="ECO:0000256" key="6">
    <source>
        <dbReference type="ARBA" id="ARBA00038360"/>
    </source>
</evidence>
<dbReference type="GO" id="GO:0008017">
    <property type="term" value="F:microtubule binding"/>
    <property type="evidence" value="ECO:0007669"/>
    <property type="project" value="TreeGrafter"/>
</dbReference>
<dbReference type="SUPFAM" id="SSF48452">
    <property type="entry name" value="TPR-like"/>
    <property type="match status" value="1"/>
</dbReference>
<comment type="subcellular location">
    <subcellularLocation>
        <location evidence="1">Membrane</location>
        <topology evidence="1">Single-pass membrane protein</topology>
    </subcellularLocation>
</comment>
<evidence type="ECO:0000256" key="10">
    <source>
        <dbReference type="SAM" id="MobiDB-lite"/>
    </source>
</evidence>
<organism evidence="12 13">
    <name type="scientific">Leptobrachium leishanense</name>
    <name type="common">Leishan spiny toad</name>
    <dbReference type="NCBI Taxonomy" id="445787"/>
    <lineage>
        <taxon>Eukaryota</taxon>
        <taxon>Metazoa</taxon>
        <taxon>Chordata</taxon>
        <taxon>Craniata</taxon>
        <taxon>Vertebrata</taxon>
        <taxon>Euteleostomi</taxon>
        <taxon>Amphibia</taxon>
        <taxon>Batrachia</taxon>
        <taxon>Anura</taxon>
        <taxon>Pelobatoidea</taxon>
        <taxon>Megophryidae</taxon>
        <taxon>Leptobrachium</taxon>
    </lineage>
</organism>
<dbReference type="Gene3D" id="1.25.40.10">
    <property type="entry name" value="Tetratricopeptide repeat domain"/>
    <property type="match status" value="1"/>
</dbReference>
<dbReference type="Ensembl" id="ENSLLET00000017121.1">
    <property type="protein sequence ID" value="ENSLLEP00000016493.1"/>
    <property type="gene ID" value="ENSLLEG00000010437.1"/>
</dbReference>
<evidence type="ECO:0000256" key="5">
    <source>
        <dbReference type="ARBA" id="ARBA00023136"/>
    </source>
</evidence>
<evidence type="ECO:0000256" key="11">
    <source>
        <dbReference type="SAM" id="Phobius"/>
    </source>
</evidence>
<evidence type="ECO:0000313" key="12">
    <source>
        <dbReference type="Ensembl" id="ENSLLEP00000016493.1"/>
    </source>
</evidence>
<dbReference type="PANTHER" id="PTHR16056">
    <property type="entry name" value="REGULATOR OF MICROTUBULE DYNAMICS PROTEIN"/>
    <property type="match status" value="1"/>
</dbReference>
<evidence type="ECO:0000256" key="7">
    <source>
        <dbReference type="ARBA" id="ARBA00039964"/>
    </source>
</evidence>
<proteinExistence type="inferred from homology"/>
<dbReference type="InterPro" id="IPR011990">
    <property type="entry name" value="TPR-like_helical_dom_sf"/>
</dbReference>
<keyword evidence="2 11" id="KW-0812">Transmembrane</keyword>
<dbReference type="GeneTree" id="ENSGT00950000182992"/>
<feature type="transmembrane region" description="Helical" evidence="11">
    <location>
        <begin position="9"/>
        <end position="27"/>
    </location>
</feature>
<dbReference type="GO" id="GO:0005876">
    <property type="term" value="C:spindle microtubule"/>
    <property type="evidence" value="ECO:0007669"/>
    <property type="project" value="TreeGrafter"/>
</dbReference>
<feature type="compositionally biased region" description="Basic residues" evidence="10">
    <location>
        <begin position="115"/>
        <end position="125"/>
    </location>
</feature>
<dbReference type="GO" id="GO:0016020">
    <property type="term" value="C:membrane"/>
    <property type="evidence" value="ECO:0007669"/>
    <property type="project" value="UniProtKB-SubCell"/>
</dbReference>
<dbReference type="Proteomes" id="UP000694569">
    <property type="component" value="Unplaced"/>
</dbReference>
<dbReference type="InterPro" id="IPR049039">
    <property type="entry name" value="RMD1-3_a_helical_rpt"/>
</dbReference>
<feature type="compositionally biased region" description="Basic and acidic residues" evidence="10">
    <location>
        <begin position="101"/>
        <end position="113"/>
    </location>
</feature>
<dbReference type="AlphaFoldDB" id="A0A8C5MMN6"/>
<dbReference type="GO" id="GO:0097431">
    <property type="term" value="C:mitotic spindle pole"/>
    <property type="evidence" value="ECO:0007669"/>
    <property type="project" value="TreeGrafter"/>
</dbReference>
<sequence length="519" mass="58420">MSPSDHKGLILGVLAGAAGFSVALLWWKKHGASSYFQQSSAAWSTANGPAFAQDKQGPVVVLRGNQLQVLEKIGSLLQSVEELKHEVNILKETIPKLEEQIRDEIRGKSDGRRVSPQHKGLKRKKSETSKGPAEYPSSEDAESEGGYLTAQDTESEEDVTGVKRVDNSKTTREADEFLSFLQEADKKHSGTESEMQEGFRTLLNSKEKYGNKVEFLWRLTRAYSDMYTITSDSEEKKSYATEGKIVAGKAIELNGSSAESHRWFAIMCGYAAEFENVQNKIKNGYLFKEHLDKAIELSPQDPLQYYLLGRWCYEVSRLSWIERKVAATLFGNPPTATVQEAMHNFLKAEEMHPGYSKYNYVFLAKCYKDLGQKATALKYCDDASAIASVTKEICSILVTYLCQRSPLIALYLHCTLALAVRIFLRSPLRSTKLPHHIRLSLCLQSFKSSLNHITLERPIRLLHHPPLHLFLISPTPPLCIPLILILYLPPPLYVTPLLHCTLLRRVLFSYCSTSIKLVC</sequence>
<keyword evidence="5 11" id="KW-0472">Membrane</keyword>
<evidence type="ECO:0000256" key="4">
    <source>
        <dbReference type="ARBA" id="ARBA00023054"/>
    </source>
</evidence>
<gene>
    <name evidence="12" type="primary">RMDN2</name>
</gene>
<reference evidence="12" key="2">
    <citation type="submission" date="2025-09" db="UniProtKB">
        <authorList>
            <consortium name="Ensembl"/>
        </authorList>
    </citation>
    <scope>IDENTIFICATION</scope>
</reference>